<dbReference type="InterPro" id="IPR036986">
    <property type="entry name" value="S4_RNA-bd_sf"/>
</dbReference>
<comment type="caution">
    <text evidence="7">The sequence shown here is derived from an EMBL/GenBank/DDBJ whole genome shotgun (WGS) entry which is preliminary data.</text>
</comment>
<feature type="domain" description="RNA-binding S4" evidence="6">
    <location>
        <begin position="1"/>
        <end position="64"/>
    </location>
</feature>
<dbReference type="Gene3D" id="3.10.290.10">
    <property type="entry name" value="RNA-binding S4 domain"/>
    <property type="match status" value="1"/>
</dbReference>
<keyword evidence="2 5" id="KW-0699">rRNA-binding</keyword>
<evidence type="ECO:0000259" key="6">
    <source>
        <dbReference type="SMART" id="SM00363"/>
    </source>
</evidence>
<dbReference type="RefSeq" id="WP_134169298.1">
    <property type="nucleotide sequence ID" value="NZ_SODD01000014.1"/>
</dbReference>
<dbReference type="Pfam" id="PF01479">
    <property type="entry name" value="S4"/>
    <property type="match status" value="1"/>
</dbReference>
<comment type="similarity">
    <text evidence="5">Belongs to the RqcP family.</text>
</comment>
<dbReference type="PIRSF" id="PIRSF038881">
    <property type="entry name" value="RNAbp_HP1423"/>
    <property type="match status" value="1"/>
</dbReference>
<dbReference type="PROSITE" id="PS50889">
    <property type="entry name" value="S4"/>
    <property type="match status" value="1"/>
</dbReference>
<dbReference type="AlphaFoldDB" id="A0A4R7ZRG1"/>
<dbReference type="SMART" id="SM00363">
    <property type="entry name" value="S4"/>
    <property type="match status" value="1"/>
</dbReference>
<evidence type="ECO:0000256" key="4">
    <source>
        <dbReference type="ARBA" id="ARBA00022917"/>
    </source>
</evidence>
<comment type="subunit">
    <text evidence="5">Associates with stalled 50S ribosomal subunits. Binds to RqcH, 23S rRNA and the P-site tRNA. Does not require RqcH for association with 50S subunits.</text>
</comment>
<dbReference type="EMBL" id="SODD01000014">
    <property type="protein sequence ID" value="TDW20195.1"/>
    <property type="molecule type" value="Genomic_DNA"/>
</dbReference>
<protein>
    <recommendedName>
        <fullName evidence="5">RQC P-site tRNA stabilizing factor</fullName>
        <shortName evidence="5">RqcP</shortName>
    </recommendedName>
    <alternativeName>
        <fullName evidence="5">Ribosome-associated protein quality control protein P</fullName>
    </alternativeName>
</protein>
<evidence type="ECO:0000313" key="7">
    <source>
        <dbReference type="EMBL" id="TDW20195.1"/>
    </source>
</evidence>
<dbReference type="InterPro" id="IPR025490">
    <property type="entry name" value="RqcP"/>
</dbReference>
<name>A0A4R7ZRG1_9FIRM</name>
<keyword evidence="4 5" id="KW-0648">Protein biosynthesis</keyword>
<evidence type="ECO:0000256" key="2">
    <source>
        <dbReference type="ARBA" id="ARBA00022730"/>
    </source>
</evidence>
<dbReference type="GO" id="GO:0072344">
    <property type="term" value="P:rescue of stalled ribosome"/>
    <property type="evidence" value="ECO:0007669"/>
    <property type="project" value="UniProtKB-UniRule"/>
</dbReference>
<dbReference type="GO" id="GO:0019843">
    <property type="term" value="F:rRNA binding"/>
    <property type="evidence" value="ECO:0007669"/>
    <property type="project" value="UniProtKB-UniRule"/>
</dbReference>
<dbReference type="HAMAP" id="MF_00871">
    <property type="entry name" value="RqcP"/>
    <property type="match status" value="1"/>
</dbReference>
<evidence type="ECO:0000256" key="5">
    <source>
        <dbReference type="HAMAP-Rule" id="MF_00871"/>
    </source>
</evidence>
<comment type="function">
    <text evidence="5">Key component of the ribosome quality control system (RQC), a ribosome-associated complex that mediates the extraction of incompletely synthesized nascent chains from stalled ribosomes and their subsequent degradation. RqcH recruits Ala-charged tRNA, and with RqcP directs the elongation of stalled nascent chains on 50S ribosomal subunits, leading to non-templated C-terminal alanine extensions (Ala tail). The Ala tail promotes nascent chain degradation. RqcP is associated with the translocation-like movement of the peptidyl-tRNA from the A-site into the P-site.</text>
</comment>
<evidence type="ECO:0000313" key="8">
    <source>
        <dbReference type="Proteomes" id="UP000294743"/>
    </source>
</evidence>
<evidence type="ECO:0000256" key="3">
    <source>
        <dbReference type="ARBA" id="ARBA00022884"/>
    </source>
</evidence>
<keyword evidence="1 5" id="KW-0820">tRNA-binding</keyword>
<proteinExistence type="inferred from homology"/>
<accession>A0A4R7ZRG1</accession>
<dbReference type="InterPro" id="IPR002942">
    <property type="entry name" value="S4_RNA-bd"/>
</dbReference>
<keyword evidence="8" id="KW-1185">Reference proteome</keyword>
<dbReference type="CDD" id="cd00165">
    <property type="entry name" value="S4"/>
    <property type="match status" value="1"/>
</dbReference>
<sequence>MRLDKYLKVARILKRRSVSKELADKERVMVNGRRAKPATNVEIGDTITIQFGNRELTVKVLDTPKQVSKNDATLMFEVIEEKRIEIRKEDYGN</sequence>
<dbReference type="OrthoDB" id="9805210at2"/>
<keyword evidence="7" id="KW-0346">Stress response</keyword>
<dbReference type="Proteomes" id="UP000294743">
    <property type="component" value="Unassembled WGS sequence"/>
</dbReference>
<keyword evidence="3 5" id="KW-0694">RNA-binding</keyword>
<organism evidence="7 8">
    <name type="scientific">Breznakia blatticola</name>
    <dbReference type="NCBI Taxonomy" id="1754012"/>
    <lineage>
        <taxon>Bacteria</taxon>
        <taxon>Bacillati</taxon>
        <taxon>Bacillota</taxon>
        <taxon>Erysipelotrichia</taxon>
        <taxon>Erysipelotrichales</taxon>
        <taxon>Erysipelotrichaceae</taxon>
        <taxon>Breznakia</taxon>
    </lineage>
</organism>
<dbReference type="GO" id="GO:0000049">
    <property type="term" value="F:tRNA binding"/>
    <property type="evidence" value="ECO:0007669"/>
    <property type="project" value="UniProtKB-UniRule"/>
</dbReference>
<gene>
    <name evidence="5" type="primary">rqcP</name>
    <name evidence="7" type="ORF">EDD63_11425</name>
</gene>
<dbReference type="SUPFAM" id="SSF55174">
    <property type="entry name" value="Alpha-L RNA-binding motif"/>
    <property type="match status" value="1"/>
</dbReference>
<dbReference type="GO" id="GO:0043023">
    <property type="term" value="F:ribosomal large subunit binding"/>
    <property type="evidence" value="ECO:0007669"/>
    <property type="project" value="UniProtKB-UniRule"/>
</dbReference>
<evidence type="ECO:0000256" key="1">
    <source>
        <dbReference type="ARBA" id="ARBA00022555"/>
    </source>
</evidence>
<reference evidence="7 8" key="1">
    <citation type="submission" date="2019-03" db="EMBL/GenBank/DDBJ databases">
        <title>Genomic Encyclopedia of Type Strains, Phase IV (KMG-IV): sequencing the most valuable type-strain genomes for metagenomic binning, comparative biology and taxonomic classification.</title>
        <authorList>
            <person name="Goeker M."/>
        </authorList>
    </citation>
    <scope>NUCLEOTIDE SEQUENCE [LARGE SCALE GENOMIC DNA]</scope>
    <source>
        <strain evidence="7 8">DSM 28867</strain>
    </source>
</reference>